<gene>
    <name evidence="2" type="ORF">BN2614_LOCUS2</name>
</gene>
<reference evidence="2 3" key="1">
    <citation type="submission" date="2018-10" db="EMBL/GenBank/DDBJ databases">
        <authorList>
            <person name="Ekblom R."/>
            <person name="Jareborg N."/>
        </authorList>
    </citation>
    <scope>NUCLEOTIDE SEQUENCE [LARGE SCALE GENOMIC DNA]</scope>
    <source>
        <tissue evidence="2">Muscle</tissue>
    </source>
</reference>
<dbReference type="Proteomes" id="UP000269945">
    <property type="component" value="Unassembled WGS sequence"/>
</dbReference>
<feature type="compositionally biased region" description="Polar residues" evidence="1">
    <location>
        <begin position="111"/>
        <end position="134"/>
    </location>
</feature>
<evidence type="ECO:0000313" key="3">
    <source>
        <dbReference type="Proteomes" id="UP000269945"/>
    </source>
</evidence>
<feature type="region of interest" description="Disordered" evidence="1">
    <location>
        <begin position="96"/>
        <end position="165"/>
    </location>
</feature>
<sequence length="165" mass="17803">MVREVLPVSHRTQGGSEGPGHLCCVDSRGPENSHNPADSHLLRTWGTLGISGRKRLPWPVHAPLCMYKKKLLQFRENDDGETGSLWVACALSSQRLPPQRCSPAAGAVTPEQASEWRSPSPSGTCPSGAQQHGGPSSLEPHRHGRRSCNLSSNVRRSPSSLTEQG</sequence>
<accession>A0A9X9M6I7</accession>
<feature type="region of interest" description="Disordered" evidence="1">
    <location>
        <begin position="1"/>
        <end position="20"/>
    </location>
</feature>
<organism evidence="2 3">
    <name type="scientific">Gulo gulo</name>
    <name type="common">Wolverine</name>
    <name type="synonym">Gluton</name>
    <dbReference type="NCBI Taxonomy" id="48420"/>
    <lineage>
        <taxon>Eukaryota</taxon>
        <taxon>Metazoa</taxon>
        <taxon>Chordata</taxon>
        <taxon>Craniata</taxon>
        <taxon>Vertebrata</taxon>
        <taxon>Euteleostomi</taxon>
        <taxon>Mammalia</taxon>
        <taxon>Eutheria</taxon>
        <taxon>Laurasiatheria</taxon>
        <taxon>Carnivora</taxon>
        <taxon>Caniformia</taxon>
        <taxon>Musteloidea</taxon>
        <taxon>Mustelidae</taxon>
        <taxon>Guloninae</taxon>
        <taxon>Gulo</taxon>
    </lineage>
</organism>
<dbReference type="AlphaFoldDB" id="A0A9X9M6I7"/>
<name>A0A9X9M6I7_GULGU</name>
<keyword evidence="3" id="KW-1185">Reference proteome</keyword>
<proteinExistence type="predicted"/>
<dbReference type="EMBL" id="CYRY02043512">
    <property type="protein sequence ID" value="VCX37957.1"/>
    <property type="molecule type" value="Genomic_DNA"/>
</dbReference>
<protein>
    <submittedName>
        <fullName evidence="2">Uncharacterized protein</fullName>
    </submittedName>
</protein>
<feature type="compositionally biased region" description="Polar residues" evidence="1">
    <location>
        <begin position="148"/>
        <end position="165"/>
    </location>
</feature>
<comment type="caution">
    <text evidence="2">The sequence shown here is derived from an EMBL/GenBank/DDBJ whole genome shotgun (WGS) entry which is preliminary data.</text>
</comment>
<evidence type="ECO:0000313" key="2">
    <source>
        <dbReference type="EMBL" id="VCX37957.1"/>
    </source>
</evidence>
<evidence type="ECO:0000256" key="1">
    <source>
        <dbReference type="SAM" id="MobiDB-lite"/>
    </source>
</evidence>